<dbReference type="InterPro" id="IPR012340">
    <property type="entry name" value="NA-bd_OB-fold"/>
</dbReference>
<dbReference type="EMBL" id="JANGEW010000002">
    <property type="protein sequence ID" value="MCQ5341770.1"/>
    <property type="molecule type" value="Genomic_DNA"/>
</dbReference>
<reference evidence="5 6" key="1">
    <citation type="submission" date="2022-06" db="EMBL/GenBank/DDBJ databases">
        <title>Isolation of gut microbiota from human fecal samples.</title>
        <authorList>
            <person name="Pamer E.G."/>
            <person name="Barat B."/>
            <person name="Waligurski E."/>
            <person name="Medina S."/>
            <person name="Paddock L."/>
            <person name="Mostad J."/>
        </authorList>
    </citation>
    <scope>NUCLEOTIDE SEQUENCE [LARGE SCALE GENOMIC DNA]</scope>
    <source>
        <strain evidence="5 6">DFI.1.1</strain>
    </source>
</reference>
<evidence type="ECO:0000313" key="5">
    <source>
        <dbReference type="EMBL" id="MCQ5341770.1"/>
    </source>
</evidence>
<evidence type="ECO:0000256" key="2">
    <source>
        <dbReference type="HAMAP-Rule" id="MF_00984"/>
    </source>
</evidence>
<accession>A0ABT1SPV6</accession>
<dbReference type="Proteomes" id="UP001206692">
    <property type="component" value="Unassembled WGS sequence"/>
</dbReference>
<gene>
    <name evidence="5" type="ORF">NE675_01795</name>
</gene>
<dbReference type="Pfam" id="PF00436">
    <property type="entry name" value="SSB"/>
    <property type="match status" value="1"/>
</dbReference>
<evidence type="ECO:0000256" key="3">
    <source>
        <dbReference type="RuleBase" id="RU000524"/>
    </source>
</evidence>
<dbReference type="PANTHER" id="PTHR10302:SF27">
    <property type="entry name" value="SINGLE-STRANDED DNA-BINDING PROTEIN"/>
    <property type="match status" value="1"/>
</dbReference>
<protein>
    <recommendedName>
        <fullName evidence="2 3">Single-stranded DNA-binding protein</fullName>
        <shortName evidence="2">SSB</shortName>
    </recommendedName>
</protein>
<dbReference type="RefSeq" id="WP_062411743.1">
    <property type="nucleotide sequence ID" value="NZ_JAJCIO010000002.1"/>
</dbReference>
<keyword evidence="2" id="KW-0235">DNA replication</keyword>
<dbReference type="InterPro" id="IPR011344">
    <property type="entry name" value="ssDNA-bd"/>
</dbReference>
<organism evidence="5 6">
    <name type="scientific">Megasphaera massiliensis</name>
    <dbReference type="NCBI Taxonomy" id="1232428"/>
    <lineage>
        <taxon>Bacteria</taxon>
        <taxon>Bacillati</taxon>
        <taxon>Bacillota</taxon>
        <taxon>Negativicutes</taxon>
        <taxon>Veillonellales</taxon>
        <taxon>Veillonellaceae</taxon>
        <taxon>Megasphaera</taxon>
    </lineage>
</organism>
<dbReference type="CDD" id="cd04496">
    <property type="entry name" value="SSB_OBF"/>
    <property type="match status" value="1"/>
</dbReference>
<dbReference type="Gene3D" id="2.40.50.140">
    <property type="entry name" value="Nucleic acid-binding proteins"/>
    <property type="match status" value="1"/>
</dbReference>
<comment type="caution">
    <text evidence="2">Lacks conserved residue(s) required for the propagation of feature annotation.</text>
</comment>
<comment type="subunit">
    <text evidence="2">Homotetramer.</text>
</comment>
<keyword evidence="1 2" id="KW-0238">DNA-binding</keyword>
<evidence type="ECO:0000313" key="6">
    <source>
        <dbReference type="Proteomes" id="UP001206692"/>
    </source>
</evidence>
<dbReference type="HAMAP" id="MF_00984">
    <property type="entry name" value="SSB"/>
    <property type="match status" value="1"/>
</dbReference>
<dbReference type="SUPFAM" id="SSF50249">
    <property type="entry name" value="Nucleic acid-binding proteins"/>
    <property type="match status" value="1"/>
</dbReference>
<feature type="compositionally biased region" description="Low complexity" evidence="4">
    <location>
        <begin position="111"/>
        <end position="120"/>
    </location>
</feature>
<keyword evidence="6" id="KW-1185">Reference proteome</keyword>
<evidence type="ECO:0000256" key="1">
    <source>
        <dbReference type="ARBA" id="ARBA00023125"/>
    </source>
</evidence>
<dbReference type="GO" id="GO:0003677">
    <property type="term" value="F:DNA binding"/>
    <property type="evidence" value="ECO:0007669"/>
    <property type="project" value="UniProtKB-KW"/>
</dbReference>
<comment type="function">
    <text evidence="2">Plays an important role in DNA replication, recombination and repair. Binds to ssDNA and to an array of partner proteins to recruit them to their sites of action during DNA metabolism.</text>
</comment>
<keyword evidence="2" id="KW-0234">DNA repair</keyword>
<dbReference type="NCBIfam" id="TIGR00621">
    <property type="entry name" value="ssb"/>
    <property type="match status" value="1"/>
</dbReference>
<feature type="region of interest" description="Disordered" evidence="4">
    <location>
        <begin position="109"/>
        <end position="147"/>
    </location>
</feature>
<keyword evidence="2" id="KW-0227">DNA damage</keyword>
<name>A0ABT1SPV6_9FIRM</name>
<dbReference type="PROSITE" id="PS50935">
    <property type="entry name" value="SSB"/>
    <property type="match status" value="1"/>
</dbReference>
<keyword evidence="2" id="KW-0233">DNA recombination</keyword>
<feature type="short sequence motif" description="Important for interaction with partner proteins" evidence="2">
    <location>
        <begin position="142"/>
        <end position="147"/>
    </location>
</feature>
<comment type="caution">
    <text evidence="5">The sequence shown here is derived from an EMBL/GenBank/DDBJ whole genome shotgun (WGS) entry which is preliminary data.</text>
</comment>
<dbReference type="InterPro" id="IPR000424">
    <property type="entry name" value="Primosome_PriB/ssb"/>
</dbReference>
<proteinExistence type="inferred from homology"/>
<sequence length="147" mass="15780">MNSVQLLGNLARDPEIRFTKTGRAVAMFTVACTRSYVPTGSSEPRELTDFIPCVAWGNLAENCGNNLTKGSRVFVQGRISVRSYDGQDGQKRYRTEVVCDFVAQTMGSDHQQAAAPAQPANVSQPKPAAAGAGFDSMGSSTDEEIPF</sequence>
<dbReference type="PANTHER" id="PTHR10302">
    <property type="entry name" value="SINGLE-STRANDED DNA-BINDING PROTEIN"/>
    <property type="match status" value="1"/>
</dbReference>
<evidence type="ECO:0000256" key="4">
    <source>
        <dbReference type="SAM" id="MobiDB-lite"/>
    </source>
</evidence>